<feature type="compositionally biased region" description="Basic and acidic residues" evidence="10">
    <location>
        <begin position="213"/>
        <end position="238"/>
    </location>
</feature>
<dbReference type="Pfam" id="PF00009">
    <property type="entry name" value="GTP_EFTU"/>
    <property type="match status" value="1"/>
</dbReference>
<dbReference type="FunFam" id="2.40.30.10:FF:000008">
    <property type="entry name" value="Translation initiation factor IF-2"/>
    <property type="match status" value="1"/>
</dbReference>
<dbReference type="Pfam" id="PF22042">
    <property type="entry name" value="EF-G_D2"/>
    <property type="match status" value="1"/>
</dbReference>
<evidence type="ECO:0000313" key="13">
    <source>
        <dbReference type="Proteomes" id="UP001328733"/>
    </source>
</evidence>
<evidence type="ECO:0000256" key="10">
    <source>
        <dbReference type="SAM" id="MobiDB-lite"/>
    </source>
</evidence>
<accession>A0AAW9QNU9</accession>
<dbReference type="EMBL" id="JBAFSM010000010">
    <property type="protein sequence ID" value="MEG3436870.1"/>
    <property type="molecule type" value="Genomic_DNA"/>
</dbReference>
<comment type="subcellular location">
    <subcellularLocation>
        <location evidence="8">Cytoplasm</location>
    </subcellularLocation>
</comment>
<dbReference type="Gene3D" id="3.40.50.10050">
    <property type="entry name" value="Translation initiation factor IF- 2, domain 3"/>
    <property type="match status" value="1"/>
</dbReference>
<gene>
    <name evidence="8 12" type="primary">infB</name>
    <name evidence="12" type="ORF">V0288_07035</name>
</gene>
<dbReference type="GO" id="GO:0003743">
    <property type="term" value="F:translation initiation factor activity"/>
    <property type="evidence" value="ECO:0007669"/>
    <property type="project" value="UniProtKB-UniRule"/>
</dbReference>
<comment type="caution">
    <text evidence="12">The sequence shown here is derived from an EMBL/GenBank/DDBJ whole genome shotgun (WGS) entry which is preliminary data.</text>
</comment>
<dbReference type="InterPro" id="IPR053905">
    <property type="entry name" value="EF-G-like_DII"/>
</dbReference>
<evidence type="ECO:0000313" key="12">
    <source>
        <dbReference type="EMBL" id="MEG3436870.1"/>
    </source>
</evidence>
<dbReference type="InterPro" id="IPR006847">
    <property type="entry name" value="IF2_N"/>
</dbReference>
<dbReference type="Proteomes" id="UP001328733">
    <property type="component" value="Unassembled WGS sequence"/>
</dbReference>
<dbReference type="FunFam" id="2.40.30.10:FF:000007">
    <property type="entry name" value="Translation initiation factor IF-2"/>
    <property type="match status" value="1"/>
</dbReference>
<keyword evidence="13" id="KW-1185">Reference proteome</keyword>
<feature type="binding site" evidence="8">
    <location>
        <begin position="622"/>
        <end position="625"/>
    </location>
    <ligand>
        <name>GTP</name>
        <dbReference type="ChEBI" id="CHEBI:37565"/>
    </ligand>
</feature>
<dbReference type="InterPro" id="IPR005225">
    <property type="entry name" value="Small_GTP-bd"/>
</dbReference>
<dbReference type="GO" id="GO:0005525">
    <property type="term" value="F:GTP binding"/>
    <property type="evidence" value="ECO:0007669"/>
    <property type="project" value="UniProtKB-KW"/>
</dbReference>
<comment type="function">
    <text evidence="7 8 9">One of the essential components for the initiation of protein synthesis. Protects formylmethionyl-tRNA from spontaneous hydrolysis and promotes its binding to the 30S ribosomal subunits. Also involved in the hydrolysis of GTP during the formation of the 70S ribosomal complex.</text>
</comment>
<feature type="compositionally biased region" description="Low complexity" evidence="10">
    <location>
        <begin position="384"/>
        <end position="396"/>
    </location>
</feature>
<dbReference type="NCBIfam" id="TIGR00487">
    <property type="entry name" value="IF-2"/>
    <property type="match status" value="1"/>
</dbReference>
<dbReference type="GO" id="GO:0005829">
    <property type="term" value="C:cytosol"/>
    <property type="evidence" value="ECO:0007669"/>
    <property type="project" value="TreeGrafter"/>
</dbReference>
<dbReference type="Pfam" id="PF04760">
    <property type="entry name" value="IF2_N"/>
    <property type="match status" value="2"/>
</dbReference>
<dbReference type="Gene3D" id="3.40.50.300">
    <property type="entry name" value="P-loop containing nucleotide triphosphate hydrolases"/>
    <property type="match status" value="1"/>
</dbReference>
<dbReference type="CDD" id="cd01887">
    <property type="entry name" value="IF2_eIF5B"/>
    <property type="match status" value="1"/>
</dbReference>
<organism evidence="12 13">
    <name type="scientific">Pannus brasiliensis CCIBt3594</name>
    <dbReference type="NCBI Taxonomy" id="1427578"/>
    <lineage>
        <taxon>Bacteria</taxon>
        <taxon>Bacillati</taxon>
        <taxon>Cyanobacteriota</taxon>
        <taxon>Cyanophyceae</taxon>
        <taxon>Oscillatoriophycideae</taxon>
        <taxon>Chroococcales</taxon>
        <taxon>Microcystaceae</taxon>
        <taxon>Pannus</taxon>
    </lineage>
</organism>
<feature type="domain" description="Tr-type G" evidence="11">
    <location>
        <begin position="509"/>
        <end position="682"/>
    </location>
</feature>
<dbReference type="SUPFAM" id="SSF52540">
    <property type="entry name" value="P-loop containing nucleoside triphosphate hydrolases"/>
    <property type="match status" value="1"/>
</dbReference>
<keyword evidence="5 8" id="KW-0648">Protein biosynthesis</keyword>
<dbReference type="PANTHER" id="PTHR43381">
    <property type="entry name" value="TRANSLATION INITIATION FACTOR IF-2-RELATED"/>
    <property type="match status" value="1"/>
</dbReference>
<dbReference type="PROSITE" id="PS01176">
    <property type="entry name" value="IF2"/>
    <property type="match status" value="1"/>
</dbReference>
<dbReference type="PANTHER" id="PTHR43381:SF5">
    <property type="entry name" value="TR-TYPE G DOMAIN-CONTAINING PROTEIN"/>
    <property type="match status" value="1"/>
</dbReference>
<dbReference type="NCBIfam" id="TIGR00231">
    <property type="entry name" value="small_GTP"/>
    <property type="match status" value="1"/>
</dbReference>
<dbReference type="HAMAP" id="MF_00100_B">
    <property type="entry name" value="IF_2_B"/>
    <property type="match status" value="1"/>
</dbReference>
<dbReference type="SUPFAM" id="SSF50447">
    <property type="entry name" value="Translation proteins"/>
    <property type="match status" value="2"/>
</dbReference>
<dbReference type="Gene3D" id="2.40.30.10">
    <property type="entry name" value="Translation factors"/>
    <property type="match status" value="2"/>
</dbReference>
<evidence type="ECO:0000256" key="6">
    <source>
        <dbReference type="ARBA" id="ARBA00023134"/>
    </source>
</evidence>
<feature type="compositionally biased region" description="Basic and acidic residues" evidence="10">
    <location>
        <begin position="403"/>
        <end position="420"/>
    </location>
</feature>
<name>A0AAW9QNU9_9CHRO</name>
<dbReference type="SUPFAM" id="SSF52156">
    <property type="entry name" value="Initiation factor IF2/eIF5b, domain 3"/>
    <property type="match status" value="1"/>
</dbReference>
<feature type="compositionally biased region" description="Basic and acidic residues" evidence="10">
    <location>
        <begin position="245"/>
        <end position="267"/>
    </location>
</feature>
<evidence type="ECO:0000256" key="4">
    <source>
        <dbReference type="ARBA" id="ARBA00022741"/>
    </source>
</evidence>
<feature type="region of interest" description="Disordered" evidence="10">
    <location>
        <begin position="371"/>
        <end position="420"/>
    </location>
</feature>
<keyword evidence="6 8" id="KW-0342">GTP-binding</keyword>
<evidence type="ECO:0000256" key="1">
    <source>
        <dbReference type="ARBA" id="ARBA00007733"/>
    </source>
</evidence>
<keyword evidence="4 8" id="KW-0547">Nucleotide-binding</keyword>
<dbReference type="GO" id="GO:0003924">
    <property type="term" value="F:GTPase activity"/>
    <property type="evidence" value="ECO:0007669"/>
    <property type="project" value="UniProtKB-UniRule"/>
</dbReference>
<dbReference type="InterPro" id="IPR015760">
    <property type="entry name" value="TIF_IF2"/>
</dbReference>
<dbReference type="PROSITE" id="PS51722">
    <property type="entry name" value="G_TR_2"/>
    <property type="match status" value="1"/>
</dbReference>
<dbReference type="Pfam" id="PF11987">
    <property type="entry name" value="IF-2"/>
    <property type="match status" value="1"/>
</dbReference>
<dbReference type="RefSeq" id="WP_332864336.1">
    <property type="nucleotide sequence ID" value="NZ_JBAFSM010000010.1"/>
</dbReference>
<feature type="binding site" evidence="8">
    <location>
        <begin position="568"/>
        <end position="572"/>
    </location>
    <ligand>
        <name>GTP</name>
        <dbReference type="ChEBI" id="CHEBI:37565"/>
    </ligand>
</feature>
<comment type="similarity">
    <text evidence="1 8 9">Belongs to the TRAFAC class translation factor GTPase superfamily. Classic translation factor GTPase family. IF-2 subfamily.</text>
</comment>
<dbReference type="PRINTS" id="PR00315">
    <property type="entry name" value="ELONGATNFCT"/>
</dbReference>
<dbReference type="CDD" id="cd03692">
    <property type="entry name" value="mtIF2_IVc"/>
    <property type="match status" value="1"/>
</dbReference>
<comment type="caution">
    <text evidence="8">Lacks conserved residue(s) required for the propagation of feature annotation.</text>
</comment>
<reference evidence="12 13" key="1">
    <citation type="submission" date="2024-01" db="EMBL/GenBank/DDBJ databases">
        <title>Genomic insights into the taxonomy and metabolism of the cyanobacterium Pannus brasiliensis CCIBt3594.</title>
        <authorList>
            <person name="Machado M."/>
            <person name="Botero N.B."/>
            <person name="Andreote A.P.D."/>
            <person name="Feitosa A.M.T."/>
            <person name="Popin R."/>
            <person name="Sivonen K."/>
            <person name="Fiore M.F."/>
        </authorList>
    </citation>
    <scope>NUCLEOTIDE SEQUENCE [LARGE SCALE GENOMIC DNA]</scope>
    <source>
        <strain evidence="12 13">CCIBt3594</strain>
    </source>
</reference>
<dbReference type="Gene3D" id="1.10.10.2480">
    <property type="match status" value="1"/>
</dbReference>
<evidence type="ECO:0000256" key="5">
    <source>
        <dbReference type="ARBA" id="ARBA00022917"/>
    </source>
</evidence>
<evidence type="ECO:0000256" key="7">
    <source>
        <dbReference type="ARBA" id="ARBA00025162"/>
    </source>
</evidence>
<feature type="binding site" evidence="8">
    <location>
        <begin position="518"/>
        <end position="525"/>
    </location>
    <ligand>
        <name>GTP</name>
        <dbReference type="ChEBI" id="CHEBI:37565"/>
    </ligand>
</feature>
<dbReference type="FunFam" id="3.40.50.10050:FF:000001">
    <property type="entry name" value="Translation initiation factor IF-2"/>
    <property type="match status" value="1"/>
</dbReference>
<dbReference type="CDD" id="cd03702">
    <property type="entry name" value="IF2_mtIF2_II"/>
    <property type="match status" value="1"/>
</dbReference>
<dbReference type="InterPro" id="IPR009000">
    <property type="entry name" value="Transl_B-barrel_sf"/>
</dbReference>
<evidence type="ECO:0000259" key="11">
    <source>
        <dbReference type="PROSITE" id="PS51722"/>
    </source>
</evidence>
<dbReference type="AlphaFoldDB" id="A0AAW9QNU9"/>
<evidence type="ECO:0000256" key="9">
    <source>
        <dbReference type="RuleBase" id="RU000644"/>
    </source>
</evidence>
<feature type="region of interest" description="Disordered" evidence="10">
    <location>
        <begin position="133"/>
        <end position="353"/>
    </location>
</feature>
<dbReference type="InterPro" id="IPR000795">
    <property type="entry name" value="T_Tr_GTP-bd_dom"/>
</dbReference>
<evidence type="ECO:0000256" key="8">
    <source>
        <dbReference type="HAMAP-Rule" id="MF_00100"/>
    </source>
</evidence>
<proteinExistence type="inferred from homology"/>
<evidence type="ECO:0000256" key="3">
    <source>
        <dbReference type="ARBA" id="ARBA00022540"/>
    </source>
</evidence>
<keyword evidence="3 8" id="KW-0396">Initiation factor</keyword>
<dbReference type="InterPro" id="IPR000178">
    <property type="entry name" value="TF_IF2_bacterial-like"/>
</dbReference>
<evidence type="ECO:0000256" key="2">
    <source>
        <dbReference type="ARBA" id="ARBA00020675"/>
    </source>
</evidence>
<keyword evidence="8" id="KW-0963">Cytoplasm</keyword>
<dbReference type="FunFam" id="3.40.50.300:FF:000019">
    <property type="entry name" value="Translation initiation factor IF-2"/>
    <property type="match status" value="1"/>
</dbReference>
<dbReference type="InterPro" id="IPR027417">
    <property type="entry name" value="P-loop_NTPase"/>
</dbReference>
<feature type="region of interest" description="Disordered" evidence="10">
    <location>
        <begin position="38"/>
        <end position="121"/>
    </location>
</feature>
<dbReference type="InterPro" id="IPR036925">
    <property type="entry name" value="TIF_IF2_dom3_sf"/>
</dbReference>
<dbReference type="InterPro" id="IPR044145">
    <property type="entry name" value="IF2_II"/>
</dbReference>
<dbReference type="InterPro" id="IPR023115">
    <property type="entry name" value="TIF_IF2_dom3"/>
</dbReference>
<protein>
    <recommendedName>
        <fullName evidence="2 8">Translation initiation factor IF-2</fullName>
    </recommendedName>
</protein>
<sequence length="1017" mass="110158">MSNTKFRIYDLSKELNLDNKDLLAICDRLNIEYKSHSSTISEEDADRVRASAAKYRPTGTPKTRPAREVSPPRPMLERKQQILAVKHHRTSESEGQPDTRPAPRALINPPRLPAQPQTSPVSPVVGVVNVAEENNGVNSSPPQILPKSPLNPPKTPSRPDASRETVAPIAEEAKVATPPVPPSLAAAPAAPPRPPESPRKSSAAPPVPAGNAEKPRRDGREKPSRETERRVTGEKPEKPTLTLKSDNKPARTAEPAKEVRPTPELKRPSIRPVAPAKTTTAEPGAAARGTPDESDRIETLGTDEPFKIKVKRPTSPIRPGKKAGWEEEEEEERKAVKVAKGTGKNKRKSQVLFEDDEDLDAELNASLNAPSFSLSTARPPKPPSAKAATAITPASTVRVKRPTKPDTERRSARVDRREVQEETRPESIVLEGSLTVRDLAEALKIPETEIIKILFFKGMAVNITQTLDVDTIELIAGELGVTVEAPGERFAATKTTEMLDESDLENLQRRPPVVTIMGHVDHGKTTLLDSIRKTKVAQGEAGGITQHIGAYHVDVEHNGRPEQIVFLDTPGHEAFTAMRARGARVTDIAVLVVAADDGVQPQTREAISHARAAGVPIVVAINKVDKPDSNPDRIKQELTEQGLVAEDWGGETIMVPVSALRGQNLDNLLEMILLVSEVEELSANPDRLAKGTVIEANLDRARGPVATLLVQNGTLRVGDSIVAGAVFGKIRAMIDDRGAKVDAATPSFAVEVLGLSDVPAAGDEFDVYASEKEARAIADERSIERRNTRLQQALSSRRVSLSTLSAQAQEGQLKELNLILKADVQGSVEAILGSLQQLPQNEVQIRVLLASAGEITETDVDLAAASGAVIVGFNTTLASGARSAADREGVDVRDYNIIYKLLDDIQGAMEGLLDPEEIEEPLGQAEVRAVFPVGRGAVAGCYVQSGKLVRNKFARVRRGKEILYQGVLDSLKRMKEDAREVNTGFECGVGISKFNDWKEGDIIEAYDMVMKRRTLSS</sequence>